<accession>A0A2H9T536</accession>
<name>A0A2H9T536_9ZZZZ</name>
<proteinExistence type="predicted"/>
<dbReference type="AlphaFoldDB" id="A0A2H9T536"/>
<evidence type="ECO:0000313" key="1">
    <source>
        <dbReference type="EMBL" id="PJE78331.1"/>
    </source>
</evidence>
<comment type="caution">
    <text evidence="1">The sequence shown here is derived from an EMBL/GenBank/DDBJ whole genome shotgun (WGS) entry which is preliminary data.</text>
</comment>
<reference evidence="1" key="1">
    <citation type="journal article" date="2017" name="Appl. Environ. Microbiol.">
        <title>Molecular characterization of an Endozoicomonas-like organism causing infection in king scallop Pecten maximus L.</title>
        <authorList>
            <person name="Cano I."/>
            <person name="van Aerle R."/>
            <person name="Ross S."/>
            <person name="Verner-Jeffreys D.W."/>
            <person name="Paley R.K."/>
            <person name="Rimmer G."/>
            <person name="Ryder D."/>
            <person name="Hooper P."/>
            <person name="Stone D."/>
            <person name="Feist S.W."/>
        </authorList>
    </citation>
    <scope>NUCLEOTIDE SEQUENCE</scope>
</reference>
<dbReference type="EMBL" id="NSIT01000202">
    <property type="protein sequence ID" value="PJE78331.1"/>
    <property type="molecule type" value="Genomic_DNA"/>
</dbReference>
<gene>
    <name evidence="1" type="ORF">CI610_02734</name>
</gene>
<protein>
    <submittedName>
        <fullName evidence="1">Uncharacterized protein</fullName>
    </submittedName>
</protein>
<organism evidence="1">
    <name type="scientific">invertebrate metagenome</name>
    <dbReference type="NCBI Taxonomy" id="1711999"/>
    <lineage>
        <taxon>unclassified sequences</taxon>
        <taxon>metagenomes</taxon>
        <taxon>organismal metagenomes</taxon>
    </lineage>
</organism>
<sequence length="56" mass="6123">MIGLISSESRQVALLMIGLISSESRQVALLMIGLILTSSNKCLREYRDTVDVLADV</sequence>